<dbReference type="AlphaFoldDB" id="A5B208"/>
<feature type="region of interest" description="Disordered" evidence="1">
    <location>
        <begin position="158"/>
        <end position="180"/>
    </location>
</feature>
<gene>
    <name evidence="3" type="ORF">VITISV_029403</name>
</gene>
<proteinExistence type="predicted"/>
<feature type="chain" id="PRO_5013265891" evidence="2">
    <location>
        <begin position="16"/>
        <end position="403"/>
    </location>
</feature>
<evidence type="ECO:0000256" key="1">
    <source>
        <dbReference type="SAM" id="MobiDB-lite"/>
    </source>
</evidence>
<feature type="compositionally biased region" description="Low complexity" evidence="1">
    <location>
        <begin position="71"/>
        <end position="83"/>
    </location>
</feature>
<keyword evidence="2" id="KW-0732">Signal</keyword>
<feature type="region of interest" description="Disordered" evidence="1">
    <location>
        <begin position="49"/>
        <end position="83"/>
    </location>
</feature>
<reference evidence="3" key="1">
    <citation type="journal article" date="2007" name="PLoS ONE">
        <title>The first genome sequence of an elite grapevine cultivar (Pinot noir Vitis vinifera L.): coping with a highly heterozygous genome.</title>
        <authorList>
            <person name="Velasco R."/>
            <person name="Zharkikh A."/>
            <person name="Troggio M."/>
            <person name="Cartwright D.A."/>
            <person name="Cestaro A."/>
            <person name="Pruss D."/>
            <person name="Pindo M."/>
            <person name="FitzGerald L.M."/>
            <person name="Vezzulli S."/>
            <person name="Reid J."/>
            <person name="Malacarne G."/>
            <person name="Iliev D."/>
            <person name="Coppola G."/>
            <person name="Wardell B."/>
            <person name="Micheletti D."/>
            <person name="Macalma T."/>
            <person name="Facci M."/>
            <person name="Mitchell J.T."/>
            <person name="Perazzolli M."/>
            <person name="Eldredge G."/>
            <person name="Gatto P."/>
            <person name="Oyzerski R."/>
            <person name="Moretto M."/>
            <person name="Gutin N."/>
            <person name="Stefanini M."/>
            <person name="Chen Y."/>
            <person name="Segala C."/>
            <person name="Davenport C."/>
            <person name="Dematte L."/>
            <person name="Mraz A."/>
            <person name="Battilana J."/>
            <person name="Stormo K."/>
            <person name="Costa F."/>
            <person name="Tao Q."/>
            <person name="Si-Ammour A."/>
            <person name="Harkins T."/>
            <person name="Lackey A."/>
            <person name="Perbost C."/>
            <person name="Taillon B."/>
            <person name="Stella A."/>
            <person name="Solovyev V."/>
            <person name="Fawcett J.A."/>
            <person name="Sterck L."/>
            <person name="Vandepoele K."/>
            <person name="Grando S.M."/>
            <person name="Toppo S."/>
            <person name="Moser C."/>
            <person name="Lanchbury J."/>
            <person name="Bogden R."/>
            <person name="Skolnick M."/>
            <person name="Sgaramella V."/>
            <person name="Bhatnagar S.K."/>
            <person name="Fontana P."/>
            <person name="Gutin A."/>
            <person name="Van de Peer Y."/>
            <person name="Salamini F."/>
            <person name="Viola R."/>
        </authorList>
    </citation>
    <scope>NUCLEOTIDE SEQUENCE</scope>
</reference>
<organism evidence="3">
    <name type="scientific">Vitis vinifera</name>
    <name type="common">Grape</name>
    <dbReference type="NCBI Taxonomy" id="29760"/>
    <lineage>
        <taxon>Eukaryota</taxon>
        <taxon>Viridiplantae</taxon>
        <taxon>Streptophyta</taxon>
        <taxon>Embryophyta</taxon>
        <taxon>Tracheophyta</taxon>
        <taxon>Spermatophyta</taxon>
        <taxon>Magnoliopsida</taxon>
        <taxon>eudicotyledons</taxon>
        <taxon>Gunneridae</taxon>
        <taxon>Pentapetalae</taxon>
        <taxon>rosids</taxon>
        <taxon>Vitales</taxon>
        <taxon>Vitaceae</taxon>
        <taxon>Viteae</taxon>
        <taxon>Vitis</taxon>
    </lineage>
</organism>
<feature type="compositionally biased region" description="Low complexity" evidence="1">
    <location>
        <begin position="164"/>
        <end position="180"/>
    </location>
</feature>
<name>A5B208_VITVI</name>
<feature type="signal peptide" evidence="2">
    <location>
        <begin position="1"/>
        <end position="15"/>
    </location>
</feature>
<evidence type="ECO:0000256" key="2">
    <source>
        <dbReference type="SAM" id="SignalP"/>
    </source>
</evidence>
<accession>A5B208</accession>
<evidence type="ECO:0000313" key="3">
    <source>
        <dbReference type="EMBL" id="CAN65169.1"/>
    </source>
</evidence>
<protein>
    <submittedName>
        <fullName evidence="3">Uncharacterized protein</fullName>
    </submittedName>
</protein>
<dbReference type="EMBL" id="AM443817">
    <property type="protein sequence ID" value="CAN65169.1"/>
    <property type="molecule type" value="Genomic_DNA"/>
</dbReference>
<sequence length="403" mass="43598">MVPIILILNSRSVLLQVTYLLKQDGQPLVWGEFSLEEIRRLIAAGTSSKSATNAGASPKSATKVRASTPALPSNSNSWRRLRLTSSSRSSNDVEIVVATSLEASADGIDQNPFPGSSGCDFLPQYRIWTREDSLPPCGAASEGESVIPPLVGRKSAASSSYAEPTAAPGTARRATGTTGSTTTHCWGAMTIKKGLLFDLPLALTWISCICRERQLVVIGITTWVIRPVERAELAAPKAAVVGRGRGVYFSTNQKRFLFLIHSSVFDWSDPPKSRFGEKSRPTDRWTGAASLAAQPLLYSVLKLMGNPYNSGSKKGLIDSSISKCPIHSFCLSRLFLLRLPLCHRLAEIRVVSKKTGFEDTFQSDTSASALGLSNSKRRHVADSSVEAALKVFRKLVGVRSSRT</sequence>